<dbReference type="STRING" id="1838280.A6M21_15915"/>
<dbReference type="AlphaFoldDB" id="A0A1B7LAH8"/>
<reference evidence="8 9" key="1">
    <citation type="submission" date="2016-04" db="EMBL/GenBank/DDBJ databases">
        <authorList>
            <person name="Evans L.H."/>
            <person name="Alamgir A."/>
            <person name="Owens N."/>
            <person name="Weber N.D."/>
            <person name="Virtaneva K."/>
            <person name="Barbian K."/>
            <person name="Babar A."/>
            <person name="Rosenke K."/>
        </authorList>
    </citation>
    <scope>NUCLEOTIDE SEQUENCE [LARGE SCALE GENOMIC DNA]</scope>
    <source>
        <strain evidence="8 9">LMa1</strain>
    </source>
</reference>
<feature type="transmembrane region" description="Helical" evidence="6">
    <location>
        <begin position="137"/>
        <end position="158"/>
    </location>
</feature>
<dbReference type="Gene3D" id="1.20.1250.20">
    <property type="entry name" value="MFS general substrate transporter like domains"/>
    <property type="match status" value="2"/>
</dbReference>
<organism evidence="8 9">
    <name type="scientific">Desulfotomaculum copahuensis</name>
    <dbReference type="NCBI Taxonomy" id="1838280"/>
    <lineage>
        <taxon>Bacteria</taxon>
        <taxon>Bacillati</taxon>
        <taxon>Bacillota</taxon>
        <taxon>Clostridia</taxon>
        <taxon>Eubacteriales</taxon>
        <taxon>Desulfotomaculaceae</taxon>
        <taxon>Desulfotomaculum</taxon>
    </lineage>
</organism>
<evidence type="ECO:0000256" key="1">
    <source>
        <dbReference type="ARBA" id="ARBA00004651"/>
    </source>
</evidence>
<feature type="transmembrane region" description="Helical" evidence="6">
    <location>
        <begin position="382"/>
        <end position="402"/>
    </location>
</feature>
<evidence type="ECO:0000256" key="6">
    <source>
        <dbReference type="SAM" id="Phobius"/>
    </source>
</evidence>
<evidence type="ECO:0000256" key="4">
    <source>
        <dbReference type="ARBA" id="ARBA00022989"/>
    </source>
</evidence>
<accession>A0A1B7LAH8</accession>
<feature type="transmembrane region" description="Helical" evidence="6">
    <location>
        <begin position="12"/>
        <end position="38"/>
    </location>
</feature>
<dbReference type="OrthoDB" id="9793283at2"/>
<feature type="transmembrane region" description="Helical" evidence="6">
    <location>
        <begin position="210"/>
        <end position="227"/>
    </location>
</feature>
<keyword evidence="4 6" id="KW-1133">Transmembrane helix</keyword>
<sequence>MFNNKAFSINYIFLLINLAIYLDTLLYGIIVPVVPYYAGRLGASPGELGVIFAAYAAGLLLAGVPAGMACDRYGYKPVLLPGMIGLTLSTVLFAFSGGVFMLSVSRLLQGISSAATWSAGLALVASLYPAQMRGQKMGLVMTSTGLGTISGPVLGGMLYQYAGYLFPFLLTAVAGAVLSVLLWRCPLPENNTATGKGQQTELKMLRNRNIFWSVAVTVAGSFGFGMLEPLLPLDLNHRFGLTSAGTGLLFGALSMAFTLCQPVFGYLSDRLGRKPLVTGGLLATALTAPWLGRAPTLEAEALLLALYGTVSGASSATALPLLADSTEAVCLAGANTGSLKMKAAHPNSGMYGTAYGIFNTAYSLGLVAGPLIGALIAGRWNLTTALTFYSLLLGITALGVILQLKEKRQKKAAVSRPATRPGRK</sequence>
<feature type="transmembrane region" description="Helical" evidence="6">
    <location>
        <begin position="110"/>
        <end position="130"/>
    </location>
</feature>
<name>A0A1B7LAH8_9FIRM</name>
<evidence type="ECO:0000313" key="9">
    <source>
        <dbReference type="Proteomes" id="UP000078532"/>
    </source>
</evidence>
<dbReference type="PRINTS" id="PR01035">
    <property type="entry name" value="TCRTETA"/>
</dbReference>
<feature type="transmembrane region" description="Helical" evidence="6">
    <location>
        <begin position="50"/>
        <end position="70"/>
    </location>
</feature>
<dbReference type="InterPro" id="IPR036259">
    <property type="entry name" value="MFS_trans_sf"/>
</dbReference>
<keyword evidence="3 6" id="KW-0812">Transmembrane</keyword>
<feature type="domain" description="Major facilitator superfamily (MFS) profile" evidence="7">
    <location>
        <begin position="12"/>
        <end position="408"/>
    </location>
</feature>
<dbReference type="EMBL" id="LYVF01000198">
    <property type="protein sequence ID" value="OAT79338.1"/>
    <property type="molecule type" value="Genomic_DNA"/>
</dbReference>
<evidence type="ECO:0000259" key="7">
    <source>
        <dbReference type="PROSITE" id="PS50850"/>
    </source>
</evidence>
<evidence type="ECO:0000313" key="8">
    <source>
        <dbReference type="EMBL" id="OAT79338.1"/>
    </source>
</evidence>
<dbReference type="PROSITE" id="PS50850">
    <property type="entry name" value="MFS"/>
    <property type="match status" value="1"/>
</dbReference>
<dbReference type="CDD" id="cd17325">
    <property type="entry name" value="MFS_MdtG_SLC18_like"/>
    <property type="match status" value="1"/>
</dbReference>
<proteinExistence type="predicted"/>
<dbReference type="InterPro" id="IPR020846">
    <property type="entry name" value="MFS_dom"/>
</dbReference>
<comment type="subcellular location">
    <subcellularLocation>
        <location evidence="1">Cell membrane</location>
        <topology evidence="1">Multi-pass membrane protein</topology>
    </subcellularLocation>
</comment>
<feature type="transmembrane region" description="Helical" evidence="6">
    <location>
        <begin position="82"/>
        <end position="104"/>
    </location>
</feature>
<dbReference type="InterPro" id="IPR001958">
    <property type="entry name" value="Tet-R_TetA/multi-R_MdtG-like"/>
</dbReference>
<dbReference type="PANTHER" id="PTHR23506">
    <property type="entry name" value="GH10249P"/>
    <property type="match status" value="1"/>
</dbReference>
<comment type="caution">
    <text evidence="8">The sequence shown here is derived from an EMBL/GenBank/DDBJ whole genome shotgun (WGS) entry which is preliminary data.</text>
</comment>
<dbReference type="InterPro" id="IPR050930">
    <property type="entry name" value="MFS_Vesicular_Transporter"/>
</dbReference>
<dbReference type="PANTHER" id="PTHR23506:SF23">
    <property type="entry name" value="GH10249P"/>
    <property type="match status" value="1"/>
</dbReference>
<feature type="transmembrane region" description="Helical" evidence="6">
    <location>
        <begin position="247"/>
        <end position="267"/>
    </location>
</feature>
<dbReference type="SUPFAM" id="SSF103473">
    <property type="entry name" value="MFS general substrate transporter"/>
    <property type="match status" value="1"/>
</dbReference>
<dbReference type="GO" id="GO:0022857">
    <property type="term" value="F:transmembrane transporter activity"/>
    <property type="evidence" value="ECO:0007669"/>
    <property type="project" value="InterPro"/>
</dbReference>
<gene>
    <name evidence="8" type="ORF">A6M21_15915</name>
</gene>
<dbReference type="Pfam" id="PF07690">
    <property type="entry name" value="MFS_1"/>
    <property type="match status" value="1"/>
</dbReference>
<evidence type="ECO:0000256" key="3">
    <source>
        <dbReference type="ARBA" id="ARBA00022692"/>
    </source>
</evidence>
<dbReference type="InterPro" id="IPR011701">
    <property type="entry name" value="MFS"/>
</dbReference>
<feature type="transmembrane region" description="Helical" evidence="6">
    <location>
        <begin position="164"/>
        <end position="183"/>
    </location>
</feature>
<keyword evidence="5 6" id="KW-0472">Membrane</keyword>
<dbReference type="Proteomes" id="UP000078532">
    <property type="component" value="Unassembled WGS sequence"/>
</dbReference>
<dbReference type="RefSeq" id="WP_066671701.1">
    <property type="nucleotide sequence ID" value="NZ_LYVF01000198.1"/>
</dbReference>
<feature type="transmembrane region" description="Helical" evidence="6">
    <location>
        <begin position="350"/>
        <end position="376"/>
    </location>
</feature>
<keyword evidence="2" id="KW-0813">Transport</keyword>
<dbReference type="GO" id="GO:0005886">
    <property type="term" value="C:plasma membrane"/>
    <property type="evidence" value="ECO:0007669"/>
    <property type="project" value="UniProtKB-SubCell"/>
</dbReference>
<evidence type="ECO:0000256" key="5">
    <source>
        <dbReference type="ARBA" id="ARBA00023136"/>
    </source>
</evidence>
<evidence type="ECO:0000256" key="2">
    <source>
        <dbReference type="ARBA" id="ARBA00022448"/>
    </source>
</evidence>
<keyword evidence="9" id="KW-1185">Reference proteome</keyword>
<protein>
    <recommendedName>
        <fullName evidence="7">Major facilitator superfamily (MFS) profile domain-containing protein</fullName>
    </recommendedName>
</protein>